<comment type="caution">
    <text evidence="1">The sequence shown here is derived from an EMBL/GenBank/DDBJ whole genome shotgun (WGS) entry which is preliminary data.</text>
</comment>
<evidence type="ECO:0000313" key="2">
    <source>
        <dbReference type="Proteomes" id="UP000637074"/>
    </source>
</evidence>
<dbReference type="SUPFAM" id="SSF55144">
    <property type="entry name" value="LigT-like"/>
    <property type="match status" value="1"/>
</dbReference>
<dbReference type="EMBL" id="BNDS01000012">
    <property type="protein sequence ID" value="GHH99462.1"/>
    <property type="molecule type" value="Genomic_DNA"/>
</dbReference>
<organism evidence="1 2">
    <name type="scientific">Neobacillus kokaensis</name>
    <dbReference type="NCBI Taxonomy" id="2759023"/>
    <lineage>
        <taxon>Bacteria</taxon>
        <taxon>Bacillati</taxon>
        <taxon>Bacillota</taxon>
        <taxon>Bacilli</taxon>
        <taxon>Bacillales</taxon>
        <taxon>Bacillaceae</taxon>
        <taxon>Neobacillus</taxon>
    </lineage>
</organism>
<protein>
    <recommendedName>
        <fullName evidence="3">2'-5' RNA ligase family protein</fullName>
    </recommendedName>
</protein>
<gene>
    <name evidence="1" type="ORF">AM1BK_30050</name>
</gene>
<evidence type="ECO:0008006" key="3">
    <source>
        <dbReference type="Google" id="ProtNLM"/>
    </source>
</evidence>
<dbReference type="RefSeq" id="WP_191274165.1">
    <property type="nucleotide sequence ID" value="NZ_BNDS01000012.1"/>
</dbReference>
<dbReference type="PANTHER" id="PTHR36039:SF2">
    <property type="entry name" value="RNA LIGASE_CYCLIC NUCLEOTIDE PHOSPHODIESTERASE FAMILY PROTEIN"/>
    <property type="match status" value="1"/>
</dbReference>
<sequence length="179" mass="20742">MYGLIAIFDETTEQLIKTIWKELYERSISAYAYEVEDRIPHITLASYNNLNISDFIEQINEIYENQPAIDIKFNSIGSFLNSGALFYSPTMTKDLFEFHANHHKKFEQFNDDPNSLYIPDHWIPHCTIANRLSLEKLTEAFHYCTKRISTIQGKIVGVALIDVSDKSKAPIIYSKELIK</sequence>
<dbReference type="Pfam" id="PF13563">
    <property type="entry name" value="2_5_RNA_ligase2"/>
    <property type="match status" value="1"/>
</dbReference>
<evidence type="ECO:0000313" key="1">
    <source>
        <dbReference type="EMBL" id="GHH99462.1"/>
    </source>
</evidence>
<dbReference type="Proteomes" id="UP000637074">
    <property type="component" value="Unassembled WGS sequence"/>
</dbReference>
<accession>A0ABQ3N7J7</accession>
<keyword evidence="2" id="KW-1185">Reference proteome</keyword>
<dbReference type="InterPro" id="IPR009097">
    <property type="entry name" value="Cyclic_Pdiesterase"/>
</dbReference>
<dbReference type="PANTHER" id="PTHR36039">
    <property type="match status" value="1"/>
</dbReference>
<reference evidence="1 2" key="1">
    <citation type="journal article" date="2022" name="Int. J. Syst. Evol. Microbiol.">
        <title>Neobacillus kokaensis sp. nov., isolated from soil.</title>
        <authorList>
            <person name="Yuki K."/>
            <person name="Matsubara H."/>
            <person name="Yamaguchi S."/>
        </authorList>
    </citation>
    <scope>NUCLEOTIDE SEQUENCE [LARGE SCALE GENOMIC DNA]</scope>
    <source>
        <strain evidence="1 2">LOB 377</strain>
    </source>
</reference>
<dbReference type="Gene3D" id="3.90.1140.10">
    <property type="entry name" value="Cyclic phosphodiesterase"/>
    <property type="match status" value="1"/>
</dbReference>
<name>A0ABQ3N7J7_9BACI</name>
<proteinExistence type="predicted"/>